<dbReference type="EMBL" id="JAPJDZ010000211">
    <property type="protein sequence ID" value="MDP5138591.1"/>
    <property type="molecule type" value="Genomic_DNA"/>
</dbReference>
<dbReference type="RefSeq" id="WP_305977707.1">
    <property type="nucleotide sequence ID" value="NZ_JAPJDZ010000211.1"/>
</dbReference>
<reference evidence="1 2" key="1">
    <citation type="submission" date="2022-11" db="EMBL/GenBank/DDBJ databases">
        <title>Viruses from the air-sea interface of a natural surface slick.</title>
        <authorList>
            <person name="Rahlff J."/>
            <person name="Holmfeldt K."/>
        </authorList>
    </citation>
    <scope>NUCLEOTIDE SEQUENCE [LARGE SCALE GENOMIC DNA]</scope>
    <source>
        <strain evidence="1 2">SMS4</strain>
    </source>
</reference>
<keyword evidence="2" id="KW-1185">Reference proteome</keyword>
<comment type="caution">
    <text evidence="1">The sequence shown here is derived from an EMBL/GenBank/DDBJ whole genome shotgun (WGS) entry which is preliminary data.</text>
</comment>
<protein>
    <submittedName>
        <fullName evidence="1">Uncharacterized protein</fullName>
    </submittedName>
</protein>
<evidence type="ECO:0000313" key="1">
    <source>
        <dbReference type="EMBL" id="MDP5138591.1"/>
    </source>
</evidence>
<proteinExistence type="predicted"/>
<evidence type="ECO:0000313" key="2">
    <source>
        <dbReference type="Proteomes" id="UP001231109"/>
    </source>
</evidence>
<organism evidence="1 2">
    <name type="scientific">Rheinheimera baltica</name>
    <dbReference type="NCBI Taxonomy" id="67576"/>
    <lineage>
        <taxon>Bacteria</taxon>
        <taxon>Pseudomonadati</taxon>
        <taxon>Pseudomonadota</taxon>
        <taxon>Gammaproteobacteria</taxon>
        <taxon>Chromatiales</taxon>
        <taxon>Chromatiaceae</taxon>
        <taxon>Rheinheimera</taxon>
    </lineage>
</organism>
<dbReference type="Proteomes" id="UP001231109">
    <property type="component" value="Unassembled WGS sequence"/>
</dbReference>
<sequence length="202" mass="22700">MTLLIYLIYIIVIFKKWSSVMQPSLPYRMPETVSGQIEYLCQILDFPRTMFMSHGSKPALSESVVLEILTGIVLYHHLPRQDQGRVMRLVHDNLAGRPAIAKAIGKITDPMVNPMWGLWAKTTRELEADLAFAESVSTYLGLANAGFSVPSLYDMAKANRAPAKGVGRSHPVLTVMIWGFYFNHDTGRQAIQAELVRRARSH</sequence>
<accession>A0ABT9I5B2</accession>
<gene>
    <name evidence="1" type="ORF">ORJ04_21830</name>
</gene>
<name>A0ABT9I5B2_9GAMM</name>